<gene>
    <name evidence="2" type="ORF">F503_01304</name>
</gene>
<feature type="region of interest" description="Disordered" evidence="1">
    <location>
        <begin position="97"/>
        <end position="140"/>
    </location>
</feature>
<evidence type="ECO:0000313" key="2">
    <source>
        <dbReference type="EMBL" id="EPE04300.1"/>
    </source>
</evidence>
<keyword evidence="3" id="KW-1185">Reference proteome</keyword>
<dbReference type="AlphaFoldDB" id="S3CUC7"/>
<dbReference type="eggNOG" id="ENOG502RK8H">
    <property type="taxonomic scope" value="Eukaryota"/>
</dbReference>
<evidence type="ECO:0000313" key="3">
    <source>
        <dbReference type="Proteomes" id="UP000016923"/>
    </source>
</evidence>
<dbReference type="OrthoDB" id="2104739at2759"/>
<proteinExistence type="predicted"/>
<organism evidence="2 3">
    <name type="scientific">Ophiostoma piceae (strain UAMH 11346)</name>
    <name type="common">Sap stain fungus</name>
    <dbReference type="NCBI Taxonomy" id="1262450"/>
    <lineage>
        <taxon>Eukaryota</taxon>
        <taxon>Fungi</taxon>
        <taxon>Dikarya</taxon>
        <taxon>Ascomycota</taxon>
        <taxon>Pezizomycotina</taxon>
        <taxon>Sordariomycetes</taxon>
        <taxon>Sordariomycetidae</taxon>
        <taxon>Ophiostomatales</taxon>
        <taxon>Ophiostomataceae</taxon>
        <taxon>Ophiostoma</taxon>
    </lineage>
</organism>
<protein>
    <submittedName>
        <fullName evidence="2">Uncharacterized protein</fullName>
    </submittedName>
</protein>
<sequence>MAALKLFQGMIESYEAPPTPPAPYDRLGLLKLCYTHAGSSGSRSLAEAALKHAGLGVCLEAIEHDAATSAATSFADHLVDNLFLPLRAIAQCRSVKEDAGSSSDSDDEAISVTRKDSPGSQTLYIFPPSPMTQIDDDGDQSESGALAACLLSLLSLVEEDAVQLLREHEYTDANKITVEAGESVHDWPTLFSRFQAVVKGVPRTVQLLDSAAARTTSATTSDTIVGLDTADARLLALQSKIAYILSASGVDTYIDSILADTGLEDMDSAGGTSHLGRLMTLRLEGWWDGGRRNTSGHAESMLWIESSNFVEGE</sequence>
<dbReference type="STRING" id="1262450.S3CUC7"/>
<name>S3CUC7_OPHP1</name>
<dbReference type="VEuPathDB" id="FungiDB:F503_01304"/>
<dbReference type="EMBL" id="KE148161">
    <property type="protein sequence ID" value="EPE04300.1"/>
    <property type="molecule type" value="Genomic_DNA"/>
</dbReference>
<reference evidence="2 3" key="1">
    <citation type="journal article" date="2013" name="BMC Genomics">
        <title>The genome and transcriptome of the pine saprophyte Ophiostoma piceae, and a comparison with the bark beetle-associated pine pathogen Grosmannia clavigera.</title>
        <authorList>
            <person name="Haridas S."/>
            <person name="Wang Y."/>
            <person name="Lim L."/>
            <person name="Massoumi Alamouti S."/>
            <person name="Jackman S."/>
            <person name="Docking R."/>
            <person name="Robertson G."/>
            <person name="Birol I."/>
            <person name="Bohlmann J."/>
            <person name="Breuil C."/>
        </authorList>
    </citation>
    <scope>NUCLEOTIDE SEQUENCE [LARGE SCALE GENOMIC DNA]</scope>
    <source>
        <strain evidence="2 3">UAMH 11346</strain>
    </source>
</reference>
<accession>S3CUC7</accession>
<dbReference type="Proteomes" id="UP000016923">
    <property type="component" value="Unassembled WGS sequence"/>
</dbReference>
<dbReference type="HOGENOM" id="CLU_043858_1_1_1"/>
<evidence type="ECO:0000256" key="1">
    <source>
        <dbReference type="SAM" id="MobiDB-lite"/>
    </source>
</evidence>